<keyword evidence="4" id="KW-1185">Reference proteome</keyword>
<dbReference type="GO" id="GO:0004020">
    <property type="term" value="F:adenylylsulfate kinase activity"/>
    <property type="evidence" value="ECO:0007669"/>
    <property type="project" value="UniProtKB-EC"/>
</dbReference>
<name>A0A9X2VJ19_9PSEU</name>
<dbReference type="EC" id="2.7.1.25" evidence="3"/>
<dbReference type="GO" id="GO:0019379">
    <property type="term" value="P:sulfate assimilation, phosphoadenylyl sulfate reduction by phosphoadenylyl-sulfate reductase (thioredoxin)"/>
    <property type="evidence" value="ECO:0007669"/>
    <property type="project" value="TreeGrafter"/>
</dbReference>
<keyword evidence="1 3" id="KW-0808">Transferase</keyword>
<sequence>MIGVDAGVVWVTGLSGAGKSTVTSIVSGRLTAAGRRPVVLDGDRMRLIMPTPPGYTEPERRRTAVYYSRLAHELADQGHLVLCATISLFHDVHRWNRENIKDYLEIWLRVPLTTLKDREGRAAFYDHRSLAPDQAPLRNVVGVDAPAQFPHAADLVIDNFGDTTADAAADRVMDAITGRRS</sequence>
<dbReference type="Pfam" id="PF01583">
    <property type="entry name" value="APS_kinase"/>
    <property type="match status" value="1"/>
</dbReference>
<organism evidence="3 4">
    <name type="scientific">Umezawaea endophytica</name>
    <dbReference type="NCBI Taxonomy" id="1654476"/>
    <lineage>
        <taxon>Bacteria</taxon>
        <taxon>Bacillati</taxon>
        <taxon>Actinomycetota</taxon>
        <taxon>Actinomycetes</taxon>
        <taxon>Pseudonocardiales</taxon>
        <taxon>Pseudonocardiaceae</taxon>
        <taxon>Umezawaea</taxon>
    </lineage>
</organism>
<dbReference type="PANTHER" id="PTHR42700:SF1">
    <property type="entry name" value="SULFATE ADENYLYLTRANSFERASE"/>
    <property type="match status" value="1"/>
</dbReference>
<dbReference type="GO" id="GO:0004781">
    <property type="term" value="F:sulfate adenylyltransferase (ATP) activity"/>
    <property type="evidence" value="ECO:0007669"/>
    <property type="project" value="TreeGrafter"/>
</dbReference>
<feature type="domain" description="APS kinase" evidence="2">
    <location>
        <begin position="8"/>
        <end position="158"/>
    </location>
</feature>
<dbReference type="PANTHER" id="PTHR42700">
    <property type="entry name" value="SULFATE ADENYLYLTRANSFERASE"/>
    <property type="match status" value="1"/>
</dbReference>
<dbReference type="SUPFAM" id="SSF52540">
    <property type="entry name" value="P-loop containing nucleoside triphosphate hydrolases"/>
    <property type="match status" value="1"/>
</dbReference>
<accession>A0A9X2VJ19</accession>
<dbReference type="GO" id="GO:0010134">
    <property type="term" value="P:sulfate assimilation via adenylyl sulfate reduction"/>
    <property type="evidence" value="ECO:0007669"/>
    <property type="project" value="TreeGrafter"/>
</dbReference>
<dbReference type="Proteomes" id="UP001141259">
    <property type="component" value="Unassembled WGS sequence"/>
</dbReference>
<protein>
    <submittedName>
        <fullName evidence="3">Adenylyl-sulfate kinase</fullName>
        <ecNumber evidence="3">2.7.1.25</ecNumber>
    </submittedName>
</protein>
<dbReference type="InterPro" id="IPR050512">
    <property type="entry name" value="Sulf_AdTrans/APS_kinase"/>
</dbReference>
<dbReference type="Gene3D" id="3.40.50.300">
    <property type="entry name" value="P-loop containing nucleotide triphosphate hydrolases"/>
    <property type="match status" value="1"/>
</dbReference>
<evidence type="ECO:0000313" key="4">
    <source>
        <dbReference type="Proteomes" id="UP001141259"/>
    </source>
</evidence>
<dbReference type="AlphaFoldDB" id="A0A9X2VJ19"/>
<dbReference type="InterPro" id="IPR027417">
    <property type="entry name" value="P-loop_NTPase"/>
</dbReference>
<evidence type="ECO:0000256" key="1">
    <source>
        <dbReference type="ARBA" id="ARBA00022679"/>
    </source>
</evidence>
<evidence type="ECO:0000313" key="3">
    <source>
        <dbReference type="EMBL" id="MCS7477024.1"/>
    </source>
</evidence>
<evidence type="ECO:0000259" key="2">
    <source>
        <dbReference type="Pfam" id="PF01583"/>
    </source>
</evidence>
<keyword evidence="3" id="KW-0418">Kinase</keyword>
<dbReference type="EMBL" id="JANYMP010000003">
    <property type="protein sequence ID" value="MCS7477024.1"/>
    <property type="molecule type" value="Genomic_DNA"/>
</dbReference>
<dbReference type="NCBIfam" id="NF004041">
    <property type="entry name" value="PRK05541.1"/>
    <property type="match status" value="1"/>
</dbReference>
<reference evidence="3" key="1">
    <citation type="submission" date="2022-08" db="EMBL/GenBank/DDBJ databases">
        <authorList>
            <person name="Tistechok S."/>
            <person name="Samborskyy M."/>
            <person name="Roman I."/>
        </authorList>
    </citation>
    <scope>NUCLEOTIDE SEQUENCE</scope>
    <source>
        <strain evidence="3">DSM 103496</strain>
    </source>
</reference>
<comment type="caution">
    <text evidence="3">The sequence shown here is derived from an EMBL/GenBank/DDBJ whole genome shotgun (WGS) entry which is preliminary data.</text>
</comment>
<dbReference type="InterPro" id="IPR059117">
    <property type="entry name" value="APS_kinase_dom"/>
</dbReference>
<dbReference type="RefSeq" id="WP_259622537.1">
    <property type="nucleotide sequence ID" value="NZ_JANYMP010000003.1"/>
</dbReference>
<gene>
    <name evidence="3" type="ORF">NZH93_09180</name>
</gene>
<dbReference type="GO" id="GO:0005737">
    <property type="term" value="C:cytoplasm"/>
    <property type="evidence" value="ECO:0007669"/>
    <property type="project" value="TreeGrafter"/>
</dbReference>
<proteinExistence type="predicted"/>